<dbReference type="Proteomes" id="UP000027138">
    <property type="component" value="Unassembled WGS sequence"/>
</dbReference>
<protein>
    <submittedName>
        <fullName evidence="1">Uncharacterized protein</fullName>
    </submittedName>
</protein>
<sequence>MRINLYRGEFWWWRFCCRRDENVAAVELQENEKMATGINETVPCIQEGKIKKREIESRGKREGVRREMLP</sequence>
<evidence type="ECO:0000313" key="2">
    <source>
        <dbReference type="Proteomes" id="UP000027138"/>
    </source>
</evidence>
<proteinExistence type="predicted"/>
<dbReference type="AlphaFoldDB" id="A0A067K2G4"/>
<reference evidence="1 2" key="1">
    <citation type="journal article" date="2014" name="PLoS ONE">
        <title>Global Analysis of Gene Expression Profiles in Physic Nut (Jatropha curcas L.) Seedlings Exposed to Salt Stress.</title>
        <authorList>
            <person name="Zhang L."/>
            <person name="Zhang C."/>
            <person name="Wu P."/>
            <person name="Chen Y."/>
            <person name="Li M."/>
            <person name="Jiang H."/>
            <person name="Wu G."/>
        </authorList>
    </citation>
    <scope>NUCLEOTIDE SEQUENCE [LARGE SCALE GENOMIC DNA]</scope>
    <source>
        <strain evidence="2">cv. GZQX0401</strain>
        <tissue evidence="1">Young leaves</tissue>
    </source>
</reference>
<keyword evidence="2" id="KW-1185">Reference proteome</keyword>
<organism evidence="1 2">
    <name type="scientific">Jatropha curcas</name>
    <name type="common">Barbados nut</name>
    <dbReference type="NCBI Taxonomy" id="180498"/>
    <lineage>
        <taxon>Eukaryota</taxon>
        <taxon>Viridiplantae</taxon>
        <taxon>Streptophyta</taxon>
        <taxon>Embryophyta</taxon>
        <taxon>Tracheophyta</taxon>
        <taxon>Spermatophyta</taxon>
        <taxon>Magnoliopsida</taxon>
        <taxon>eudicotyledons</taxon>
        <taxon>Gunneridae</taxon>
        <taxon>Pentapetalae</taxon>
        <taxon>rosids</taxon>
        <taxon>fabids</taxon>
        <taxon>Malpighiales</taxon>
        <taxon>Euphorbiaceae</taxon>
        <taxon>Crotonoideae</taxon>
        <taxon>Jatropheae</taxon>
        <taxon>Jatropha</taxon>
    </lineage>
</organism>
<accession>A0A067K2G4</accession>
<dbReference type="EMBL" id="KK914683">
    <property type="protein sequence ID" value="KDP30416.1"/>
    <property type="molecule type" value="Genomic_DNA"/>
</dbReference>
<gene>
    <name evidence="1" type="ORF">JCGZ_18094</name>
</gene>
<evidence type="ECO:0000313" key="1">
    <source>
        <dbReference type="EMBL" id="KDP30416.1"/>
    </source>
</evidence>
<name>A0A067K2G4_JATCU</name>